<dbReference type="EMBL" id="JBHSBI010000035">
    <property type="protein sequence ID" value="MFC4014466.1"/>
    <property type="molecule type" value="Genomic_DNA"/>
</dbReference>
<name>A0ABV8GKK4_9ACTN</name>
<proteinExistence type="inferred from homology"/>
<organism evidence="8 9">
    <name type="scientific">Nonomuraea purpurea</name>
    <dbReference type="NCBI Taxonomy" id="1849276"/>
    <lineage>
        <taxon>Bacteria</taxon>
        <taxon>Bacillati</taxon>
        <taxon>Actinomycetota</taxon>
        <taxon>Actinomycetes</taxon>
        <taxon>Streptosporangiales</taxon>
        <taxon>Streptosporangiaceae</taxon>
        <taxon>Nonomuraea</taxon>
    </lineage>
</organism>
<dbReference type="Pfam" id="PF14487">
    <property type="entry name" value="DarT"/>
    <property type="match status" value="2"/>
</dbReference>
<evidence type="ECO:0000256" key="4">
    <source>
        <dbReference type="ARBA" id="ARBA00022695"/>
    </source>
</evidence>
<keyword evidence="9" id="KW-1185">Reference proteome</keyword>
<keyword evidence="2" id="KW-0328">Glycosyltransferase</keyword>
<gene>
    <name evidence="8" type="ORF">ACFOY2_45095</name>
</gene>
<evidence type="ECO:0000256" key="5">
    <source>
        <dbReference type="ARBA" id="ARBA00023125"/>
    </source>
</evidence>
<evidence type="ECO:0000256" key="1">
    <source>
        <dbReference type="ARBA" id="ARBA00022649"/>
    </source>
</evidence>
<keyword evidence="3" id="KW-0808">Transferase</keyword>
<keyword evidence="4" id="KW-0548">Nucleotidyltransferase</keyword>
<comment type="caution">
    <text evidence="8">The sequence shown here is derived from an EMBL/GenBank/DDBJ whole genome shotgun (WGS) entry which is preliminary data.</text>
</comment>
<evidence type="ECO:0000256" key="3">
    <source>
        <dbReference type="ARBA" id="ARBA00022679"/>
    </source>
</evidence>
<keyword evidence="5 6" id="KW-0238">DNA-binding</keyword>
<feature type="domain" description="DarT" evidence="7">
    <location>
        <begin position="1"/>
        <end position="171"/>
    </location>
</feature>
<evidence type="ECO:0000313" key="9">
    <source>
        <dbReference type="Proteomes" id="UP001595851"/>
    </source>
</evidence>
<protein>
    <submittedName>
        <fullName evidence="8">DUF4433 domain-containing protein</fullName>
    </submittedName>
</protein>
<evidence type="ECO:0000313" key="8">
    <source>
        <dbReference type="EMBL" id="MFC4014466.1"/>
    </source>
</evidence>
<comment type="caution">
    <text evidence="6">Lacks conserved residue(s) required for the propagation of feature annotation.</text>
</comment>
<reference evidence="9" key="1">
    <citation type="journal article" date="2019" name="Int. J. Syst. Evol. Microbiol.">
        <title>The Global Catalogue of Microorganisms (GCM) 10K type strain sequencing project: providing services to taxonomists for standard genome sequencing and annotation.</title>
        <authorList>
            <consortium name="The Broad Institute Genomics Platform"/>
            <consortium name="The Broad Institute Genome Sequencing Center for Infectious Disease"/>
            <person name="Wu L."/>
            <person name="Ma J."/>
        </authorList>
    </citation>
    <scope>NUCLEOTIDE SEQUENCE [LARGE SCALE GENOMIC DNA]</scope>
    <source>
        <strain evidence="9">TBRC 1276</strain>
    </source>
</reference>
<keyword evidence="1 6" id="KW-1277">Toxin-antitoxin system</keyword>
<evidence type="ECO:0000256" key="6">
    <source>
        <dbReference type="PROSITE-ProRule" id="PRU01362"/>
    </source>
</evidence>
<evidence type="ECO:0000256" key="2">
    <source>
        <dbReference type="ARBA" id="ARBA00022676"/>
    </source>
</evidence>
<accession>A0ABV8GKK4</accession>
<dbReference type="InterPro" id="IPR029494">
    <property type="entry name" value="DarT"/>
</dbReference>
<comment type="similarity">
    <text evidence="6">Belongs to the DarT ADP-ribosyltransferase family.</text>
</comment>
<dbReference type="Proteomes" id="UP001595851">
    <property type="component" value="Unassembled WGS sequence"/>
</dbReference>
<dbReference type="RefSeq" id="WP_379534307.1">
    <property type="nucleotide sequence ID" value="NZ_JBHSBI010000035.1"/>
</dbReference>
<dbReference type="PROSITE" id="PS52018">
    <property type="entry name" value="DART"/>
    <property type="match status" value="1"/>
</dbReference>
<evidence type="ECO:0000259" key="7">
    <source>
        <dbReference type="PROSITE" id="PS52018"/>
    </source>
</evidence>
<sequence length="171" mass="19409">MMDTQDPWLLHFTHVDNLESVARTGLVADNLQPPLVVECAEQGIKELRRTRSVPIGPLGVVADYVPFYASNLAWVASDRNAALATARFTATQRELATHIDWALMEAEYWANTDEDGSRVQRRMAELLVHERVPWMAFSRVYAQTESVAAVAREIVGLERRPSAEVRAHWYF</sequence>